<dbReference type="GO" id="GO:0008652">
    <property type="term" value="P:amino acid biosynthetic process"/>
    <property type="evidence" value="ECO:0007669"/>
    <property type="project" value="UniProtKB-KW"/>
</dbReference>
<keyword evidence="6 7" id="KW-0057">Aromatic amino acid biosynthesis</keyword>
<feature type="binding site" evidence="7">
    <location>
        <position position="148"/>
    </location>
    <ligand>
        <name>ATP</name>
        <dbReference type="ChEBI" id="CHEBI:30616"/>
    </ligand>
</feature>
<dbReference type="GO" id="GO:0009073">
    <property type="term" value="P:aromatic amino acid family biosynthetic process"/>
    <property type="evidence" value="ECO:0007669"/>
    <property type="project" value="UniProtKB-KW"/>
</dbReference>
<evidence type="ECO:0000256" key="7">
    <source>
        <dbReference type="HAMAP-Rule" id="MF_00109"/>
    </source>
</evidence>
<dbReference type="UniPathway" id="UPA00053">
    <property type="reaction ID" value="UER00088"/>
</dbReference>
<reference evidence="8 9" key="1">
    <citation type="submission" date="2020-08" db="EMBL/GenBank/DDBJ databases">
        <title>Genomic Encyclopedia of Type Strains, Phase IV (KMG-V): Genome sequencing to study the core and pangenomes of soil and plant-associated prokaryotes.</title>
        <authorList>
            <person name="Whitman W."/>
        </authorList>
    </citation>
    <scope>NUCLEOTIDE SEQUENCE [LARGE SCALE GENOMIC DNA]</scope>
    <source>
        <strain evidence="8 9">M8US30</strain>
    </source>
</reference>
<dbReference type="GO" id="GO:0000287">
    <property type="term" value="F:magnesium ion binding"/>
    <property type="evidence" value="ECO:0007669"/>
    <property type="project" value="UniProtKB-UniRule"/>
</dbReference>
<comment type="pathway">
    <text evidence="7">Metabolic intermediate biosynthesis; chorismate biosynthesis; chorismate from D-erythrose 4-phosphate and phosphoenolpyruvate: step 5/7.</text>
</comment>
<evidence type="ECO:0000256" key="1">
    <source>
        <dbReference type="ARBA" id="ARBA00022605"/>
    </source>
</evidence>
<feature type="binding site" evidence="7">
    <location>
        <position position="164"/>
    </location>
    <ligand>
        <name>substrate</name>
    </ligand>
</feature>
<dbReference type="GO" id="GO:0005524">
    <property type="term" value="F:ATP binding"/>
    <property type="evidence" value="ECO:0007669"/>
    <property type="project" value="UniProtKB-UniRule"/>
</dbReference>
<organism evidence="8 9">
    <name type="scientific">Tunturiibacter lichenicola</name>
    <dbReference type="NCBI Taxonomy" id="2051959"/>
    <lineage>
        <taxon>Bacteria</taxon>
        <taxon>Pseudomonadati</taxon>
        <taxon>Acidobacteriota</taxon>
        <taxon>Terriglobia</taxon>
        <taxon>Terriglobales</taxon>
        <taxon>Acidobacteriaceae</taxon>
        <taxon>Tunturiibacter</taxon>
    </lineage>
</organism>
<dbReference type="InterPro" id="IPR000623">
    <property type="entry name" value="Shikimate_kinase/TSH1"/>
</dbReference>
<evidence type="ECO:0000256" key="3">
    <source>
        <dbReference type="ARBA" id="ARBA00022741"/>
    </source>
</evidence>
<name>A0A7W8N1T0_9BACT</name>
<dbReference type="GO" id="GO:0009423">
    <property type="term" value="P:chorismate biosynthetic process"/>
    <property type="evidence" value="ECO:0007669"/>
    <property type="project" value="UniProtKB-UniRule"/>
</dbReference>
<evidence type="ECO:0000256" key="4">
    <source>
        <dbReference type="ARBA" id="ARBA00022777"/>
    </source>
</evidence>
<gene>
    <name evidence="7" type="primary">aroK</name>
    <name evidence="8" type="ORF">HDF10_000567</name>
</gene>
<evidence type="ECO:0000256" key="6">
    <source>
        <dbReference type="ARBA" id="ARBA00023141"/>
    </source>
</evidence>
<dbReference type="Pfam" id="PF01202">
    <property type="entry name" value="SKI"/>
    <property type="match status" value="1"/>
</dbReference>
<accession>A0A7W8N1T0</accession>
<evidence type="ECO:0000256" key="5">
    <source>
        <dbReference type="ARBA" id="ARBA00022840"/>
    </source>
</evidence>
<comment type="similarity">
    <text evidence="7">Belongs to the shikimate kinase family.</text>
</comment>
<feature type="binding site" evidence="7">
    <location>
        <begin position="34"/>
        <end position="39"/>
    </location>
    <ligand>
        <name>ATP</name>
        <dbReference type="ChEBI" id="CHEBI:30616"/>
    </ligand>
</feature>
<protein>
    <recommendedName>
        <fullName evidence="7">Shikimate kinase</fullName>
        <shortName evidence="7">SK</shortName>
        <ecNumber evidence="7">2.7.1.71</ecNumber>
    </recommendedName>
</protein>
<keyword evidence="3 7" id="KW-0547">Nucleotide-binding</keyword>
<comment type="caution">
    <text evidence="8">The sequence shown here is derived from an EMBL/GenBank/DDBJ whole genome shotgun (WGS) entry which is preliminary data.</text>
</comment>
<dbReference type="PRINTS" id="PR01100">
    <property type="entry name" value="SHIKIMTKNASE"/>
</dbReference>
<feature type="binding site" evidence="7">
    <location>
        <position position="80"/>
    </location>
    <ligand>
        <name>substrate</name>
    </ligand>
</feature>
<dbReference type="SUPFAM" id="SSF52540">
    <property type="entry name" value="P-loop containing nucleoside triphosphate hydrolases"/>
    <property type="match status" value="1"/>
</dbReference>
<keyword evidence="5 7" id="KW-0067">ATP-binding</keyword>
<evidence type="ECO:0000313" key="9">
    <source>
        <dbReference type="Proteomes" id="UP000569092"/>
    </source>
</evidence>
<keyword evidence="7" id="KW-0460">Magnesium</keyword>
<keyword evidence="4 7" id="KW-0418">Kinase</keyword>
<feature type="binding site" evidence="7">
    <location>
        <position position="102"/>
    </location>
    <ligand>
        <name>substrate</name>
    </ligand>
</feature>
<comment type="subcellular location">
    <subcellularLocation>
        <location evidence="7">Cytoplasm</location>
    </subcellularLocation>
</comment>
<evidence type="ECO:0000313" key="8">
    <source>
        <dbReference type="EMBL" id="MBB5342617.1"/>
    </source>
</evidence>
<dbReference type="GO" id="GO:0004765">
    <property type="term" value="F:shikimate kinase activity"/>
    <property type="evidence" value="ECO:0007669"/>
    <property type="project" value="UniProtKB-UniRule"/>
</dbReference>
<dbReference type="EMBL" id="JACHDZ010000001">
    <property type="protein sequence ID" value="MBB5342617.1"/>
    <property type="molecule type" value="Genomic_DNA"/>
</dbReference>
<dbReference type="Gene3D" id="3.40.50.300">
    <property type="entry name" value="P-loop containing nucleotide triphosphate hydrolases"/>
    <property type="match status" value="1"/>
</dbReference>
<evidence type="ECO:0000256" key="2">
    <source>
        <dbReference type="ARBA" id="ARBA00022679"/>
    </source>
</evidence>
<feature type="binding site" evidence="7">
    <location>
        <position position="181"/>
    </location>
    <ligand>
        <name>ATP</name>
        <dbReference type="ChEBI" id="CHEBI:30616"/>
    </ligand>
</feature>
<sequence>MTSTEPDTQIQPQSETMTQAPAHLKRLVLTGFMGAGKSTIGRLLAARIGWNFLDLDAHLEARTHATIPQLFEQQGEARFRRLESTALASALGYSNIVLALGGGTPEDLTNRLLLEQTPATFTIFLDAPFPTLFDRCMLQDLGDPALARPVLADPAAAQLRLERRHPLYRRMAALTIATSDQTPAQTVEALLLALPPSKASSTRP</sequence>
<dbReference type="EC" id="2.7.1.71" evidence="7"/>
<keyword evidence="1 7" id="KW-0028">Amino-acid biosynthesis</keyword>
<dbReference type="PANTHER" id="PTHR21087:SF16">
    <property type="entry name" value="SHIKIMATE KINASE 1, CHLOROPLASTIC"/>
    <property type="match status" value="1"/>
</dbReference>
<dbReference type="PANTHER" id="PTHR21087">
    <property type="entry name" value="SHIKIMATE KINASE"/>
    <property type="match status" value="1"/>
</dbReference>
<keyword evidence="7" id="KW-0963">Cytoplasm</keyword>
<feature type="binding site" evidence="7">
    <location>
        <position position="56"/>
    </location>
    <ligand>
        <name>substrate</name>
    </ligand>
</feature>
<dbReference type="InterPro" id="IPR027417">
    <property type="entry name" value="P-loop_NTPase"/>
</dbReference>
<comment type="catalytic activity">
    <reaction evidence="7">
        <text>shikimate + ATP = 3-phosphoshikimate + ADP + H(+)</text>
        <dbReference type="Rhea" id="RHEA:13121"/>
        <dbReference type="ChEBI" id="CHEBI:15378"/>
        <dbReference type="ChEBI" id="CHEBI:30616"/>
        <dbReference type="ChEBI" id="CHEBI:36208"/>
        <dbReference type="ChEBI" id="CHEBI:145989"/>
        <dbReference type="ChEBI" id="CHEBI:456216"/>
        <dbReference type="EC" id="2.7.1.71"/>
    </reaction>
</comment>
<comment type="cofactor">
    <cofactor evidence="7">
        <name>Mg(2+)</name>
        <dbReference type="ChEBI" id="CHEBI:18420"/>
    </cofactor>
    <text evidence="7">Binds 1 Mg(2+) ion per subunit.</text>
</comment>
<dbReference type="Proteomes" id="UP000569092">
    <property type="component" value="Unassembled WGS sequence"/>
</dbReference>
<comment type="subunit">
    <text evidence="7">Monomer.</text>
</comment>
<dbReference type="InterPro" id="IPR031322">
    <property type="entry name" value="Shikimate/glucono_kinase"/>
</dbReference>
<keyword evidence="2 7" id="KW-0808">Transferase</keyword>
<proteinExistence type="inferred from homology"/>
<dbReference type="HAMAP" id="MF_00109">
    <property type="entry name" value="Shikimate_kinase"/>
    <property type="match status" value="1"/>
</dbReference>
<comment type="function">
    <text evidence="7">Catalyzes the specific phosphorylation of the 3-hydroxyl group of shikimic acid using ATP as a cosubstrate.</text>
</comment>
<dbReference type="CDD" id="cd00464">
    <property type="entry name" value="SK"/>
    <property type="match status" value="1"/>
</dbReference>
<keyword evidence="7" id="KW-0479">Metal-binding</keyword>
<dbReference type="GO" id="GO:0005829">
    <property type="term" value="C:cytosol"/>
    <property type="evidence" value="ECO:0007669"/>
    <property type="project" value="TreeGrafter"/>
</dbReference>
<dbReference type="AlphaFoldDB" id="A0A7W8N1T0"/>
<feature type="binding site" evidence="7">
    <location>
        <position position="38"/>
    </location>
    <ligand>
        <name>Mg(2+)</name>
        <dbReference type="ChEBI" id="CHEBI:18420"/>
    </ligand>
</feature>